<dbReference type="AlphaFoldDB" id="D7U421"/>
<proteinExistence type="predicted"/>
<name>D7U421_VITVI</name>
<organism evidence="1 2">
    <name type="scientific">Vitis vinifera</name>
    <name type="common">Grape</name>
    <dbReference type="NCBI Taxonomy" id="29760"/>
    <lineage>
        <taxon>Eukaryota</taxon>
        <taxon>Viridiplantae</taxon>
        <taxon>Streptophyta</taxon>
        <taxon>Embryophyta</taxon>
        <taxon>Tracheophyta</taxon>
        <taxon>Spermatophyta</taxon>
        <taxon>Magnoliopsida</taxon>
        <taxon>eudicotyledons</taxon>
        <taxon>Gunneridae</taxon>
        <taxon>Pentapetalae</taxon>
        <taxon>rosids</taxon>
        <taxon>Vitales</taxon>
        <taxon>Vitaceae</taxon>
        <taxon>Viteae</taxon>
        <taxon>Vitis</taxon>
    </lineage>
</organism>
<dbReference type="PaxDb" id="29760-VIT_04s0044g00600.t01"/>
<accession>D7U421</accession>
<dbReference type="HOGENOM" id="CLU_2854252_0_0_1"/>
<reference evidence="2" key="1">
    <citation type="journal article" date="2007" name="Nature">
        <title>The grapevine genome sequence suggests ancestral hexaploidization in major angiosperm phyla.</title>
        <authorList>
            <consortium name="The French-Italian Public Consortium for Grapevine Genome Characterization."/>
            <person name="Jaillon O."/>
            <person name="Aury J.-M."/>
            <person name="Noel B."/>
            <person name="Policriti A."/>
            <person name="Clepet C."/>
            <person name="Casagrande A."/>
            <person name="Choisne N."/>
            <person name="Aubourg S."/>
            <person name="Vitulo N."/>
            <person name="Jubin C."/>
            <person name="Vezzi A."/>
            <person name="Legeai F."/>
            <person name="Hugueney P."/>
            <person name="Dasilva C."/>
            <person name="Horner D."/>
            <person name="Mica E."/>
            <person name="Jublot D."/>
            <person name="Poulain J."/>
            <person name="Bruyere C."/>
            <person name="Billault A."/>
            <person name="Segurens B."/>
            <person name="Gouyvenoux M."/>
            <person name="Ugarte E."/>
            <person name="Cattonaro F."/>
            <person name="Anthouard V."/>
            <person name="Vico V."/>
            <person name="Del Fabbro C."/>
            <person name="Alaux M."/>
            <person name="Di Gaspero G."/>
            <person name="Dumas V."/>
            <person name="Felice N."/>
            <person name="Paillard S."/>
            <person name="Juman I."/>
            <person name="Moroldo M."/>
            <person name="Scalabrin S."/>
            <person name="Canaguier A."/>
            <person name="Le Clainche I."/>
            <person name="Malacrida G."/>
            <person name="Durand E."/>
            <person name="Pesole G."/>
            <person name="Laucou V."/>
            <person name="Chatelet P."/>
            <person name="Merdinoglu D."/>
            <person name="Delledonne M."/>
            <person name="Pezzotti M."/>
            <person name="Lecharny A."/>
            <person name="Scarpelli C."/>
            <person name="Artiguenave F."/>
            <person name="Pe M.E."/>
            <person name="Valle G."/>
            <person name="Morgante M."/>
            <person name="Caboche M."/>
            <person name="Adam-Blondon A.-F."/>
            <person name="Weissenbach J."/>
            <person name="Quetier F."/>
            <person name="Wincker P."/>
        </authorList>
    </citation>
    <scope>NUCLEOTIDE SEQUENCE [LARGE SCALE GENOMIC DNA]</scope>
    <source>
        <strain evidence="2">cv. Pinot noir / PN40024</strain>
    </source>
</reference>
<gene>
    <name evidence="1" type="ordered locus">VIT_04s0044g00600</name>
</gene>
<evidence type="ECO:0000313" key="1">
    <source>
        <dbReference type="EMBL" id="CBI37597.3"/>
    </source>
</evidence>
<keyword evidence="2" id="KW-1185">Reference proteome</keyword>
<protein>
    <submittedName>
        <fullName evidence="1">Uncharacterized protein</fullName>
    </submittedName>
</protein>
<dbReference type="Proteomes" id="UP000009183">
    <property type="component" value="Chromosome 4"/>
</dbReference>
<evidence type="ECO:0000313" key="2">
    <source>
        <dbReference type="Proteomes" id="UP000009183"/>
    </source>
</evidence>
<dbReference type="EMBL" id="FN596506">
    <property type="protein sequence ID" value="CBI37597.3"/>
    <property type="molecule type" value="Genomic_DNA"/>
</dbReference>
<dbReference type="InParanoid" id="D7U421"/>
<sequence>MQATRLEHLSAHLMIEFNPSEQIKAHKRTERTITTFVSKLLLPVYGSDESWLFPVAGGDAVAGDS</sequence>